<dbReference type="GO" id="GO:0034058">
    <property type="term" value="P:endosomal vesicle fusion"/>
    <property type="evidence" value="ECO:0007669"/>
    <property type="project" value="TreeGrafter"/>
</dbReference>
<evidence type="ECO:0000313" key="2">
    <source>
        <dbReference type="Proteomes" id="UP000717585"/>
    </source>
</evidence>
<dbReference type="PANTHER" id="PTHR12894">
    <property type="entry name" value="CNH DOMAIN CONTAINING"/>
    <property type="match status" value="1"/>
</dbReference>
<reference evidence="1" key="1">
    <citation type="submission" date="2021-05" db="EMBL/GenBank/DDBJ databases">
        <title>A free-living protist that lacks canonical eukaryotic 1 DNA replication and segregation systems.</title>
        <authorList>
            <person name="Salas-Leiva D.E."/>
            <person name="Tromer E.C."/>
            <person name="Curtis B.A."/>
            <person name="Jerlstrom-Hultqvist J."/>
            <person name="Kolisko M."/>
            <person name="Yi Z."/>
            <person name="Salas-Leiva J.S."/>
            <person name="Gallot-Lavallee L."/>
            <person name="Kops G.J.P.L."/>
            <person name="Archibald J.M."/>
            <person name="Simpson A.G.B."/>
            <person name="Roger A.J."/>
        </authorList>
    </citation>
    <scope>NUCLEOTIDE SEQUENCE</scope>
    <source>
        <strain evidence="1">BICM</strain>
    </source>
</reference>
<dbReference type="GO" id="GO:0006914">
    <property type="term" value="P:autophagy"/>
    <property type="evidence" value="ECO:0007669"/>
    <property type="project" value="TreeGrafter"/>
</dbReference>
<gene>
    <name evidence="1" type="ORF">J8273_7786</name>
</gene>
<sequence>MIIDAHSTFPVENSRVCYSTTIIPTMNSTRVLTIDSEGAVQEYLLSPQSSNDDWNFNPTRKFYPRNKLGVPNVSKTPGMVHLDTIDRMAIILEGEVSIVDESLTYLNGIAIPNASILEPFEVFSGGKPRQYLAVIAGQGKKATMSIFRIHSNGDSTLKHDYKLSELPLAACSFGAQALMLGYRGRYTVFTNIIDPYNQETVCFDKRVPPAMCAVGNEILVSSEEGATFLNISGKPSRDVILSTGEKSVAITSMVYIAPYIAMSVGSKIRIFLERSGTMMQTLRGVPENTYLTALEENGTKCPAGIIGVTPASVAFYLEKPRKEQLQALIKGGSYTDALDLIPHVEMPPEDERQIRQEIGMLQGAELLRRREFQQAMDLFLECECDPQVPIAMFKGFMDQATALDILRKAGLGGVDQIEVDSKRNANVDAEEANKALECFSTYLQHYISRNQGIKAKQEDLARVDTAKFMSTAMRITGSDRPEEIISMLRSQIAMPDQRADLALVEPTFISLDLDDLVWELYFARGHHTAYLDKLLPLKGTSSAADIDRAREYLCHVGSGPTEEARAALKRDGAGDSRLASSSAYRSLLATYGERLIDRLPEDGPERVDQIQRLIMSDPNTGVHFNSYPHAPFRPEDVRSLLKVRSDPQYASRSDVWMMYLKFITSTFKDCDARYHTELACCLATQFRASGGTDSKLHKELADFLDHSTKYSGAVVAMEIGDGPEYNEIRIKLSAQRGAHDDVIDILVNGQRDMVAATDYCAATYDPADPEKRDVYVILVKKLFQMSDETHDADIRKEAVRILSLFSDGFQHPGAFSAVVSSMPRDMTVAEMRPFVLKALSQSFYESRASALKLGLEKSRQRAVKCERSDARKLKLEMTETTACSKCGRPLLSSHVMVDWASGAVSHVSCDETGALDQGPPVYSL</sequence>
<dbReference type="PANTHER" id="PTHR12894:SF27">
    <property type="entry name" value="TRANSFORMING GROWTH FACTOR-BETA RECEPTOR-ASSOCIATED PROTEIN 1"/>
    <property type="match status" value="1"/>
</dbReference>
<dbReference type="EMBL" id="JAHDYR010000064">
    <property type="protein sequence ID" value="KAG9390436.1"/>
    <property type="molecule type" value="Genomic_DNA"/>
</dbReference>
<dbReference type="GO" id="GO:0016020">
    <property type="term" value="C:membrane"/>
    <property type="evidence" value="ECO:0007669"/>
    <property type="project" value="TreeGrafter"/>
</dbReference>
<comment type="caution">
    <text evidence="1">The sequence shown here is derived from an EMBL/GenBank/DDBJ whole genome shotgun (WGS) entry which is preliminary data.</text>
</comment>
<dbReference type="Proteomes" id="UP000717585">
    <property type="component" value="Unassembled WGS sequence"/>
</dbReference>
<organism evidence="1 2">
    <name type="scientific">Carpediemonas membranifera</name>
    <dbReference type="NCBI Taxonomy" id="201153"/>
    <lineage>
        <taxon>Eukaryota</taxon>
        <taxon>Metamonada</taxon>
        <taxon>Carpediemonas-like organisms</taxon>
        <taxon>Carpediemonas</taxon>
    </lineage>
</organism>
<dbReference type="AlphaFoldDB" id="A0A8J6APT6"/>
<accession>A0A8J6APT6</accession>
<evidence type="ECO:0000313" key="1">
    <source>
        <dbReference type="EMBL" id="KAG9390436.1"/>
    </source>
</evidence>
<dbReference type="GO" id="GO:0005737">
    <property type="term" value="C:cytoplasm"/>
    <property type="evidence" value="ECO:0007669"/>
    <property type="project" value="TreeGrafter"/>
</dbReference>
<dbReference type="OrthoDB" id="5325112at2759"/>
<name>A0A8J6APT6_9EUKA</name>
<keyword evidence="2" id="KW-1185">Reference proteome</keyword>
<dbReference type="InterPro" id="IPR032914">
    <property type="entry name" value="Vam6/VPS39/TRAP1"/>
</dbReference>
<proteinExistence type="predicted"/>
<protein>
    <submittedName>
        <fullName evidence="1">Vacuolar sorting protein 39 domain 2</fullName>
    </submittedName>
</protein>